<organism evidence="2 3">
    <name type="scientific">Methylophaga thiooxydans</name>
    <dbReference type="NCBI Taxonomy" id="392484"/>
    <lineage>
        <taxon>Bacteria</taxon>
        <taxon>Pseudomonadati</taxon>
        <taxon>Pseudomonadota</taxon>
        <taxon>Gammaproteobacteria</taxon>
        <taxon>Thiotrichales</taxon>
        <taxon>Piscirickettsiaceae</taxon>
        <taxon>Methylophaga</taxon>
    </lineage>
</organism>
<evidence type="ECO:0000256" key="1">
    <source>
        <dbReference type="SAM" id="Phobius"/>
    </source>
</evidence>
<dbReference type="AlphaFoldDB" id="A0A0A0BIM6"/>
<gene>
    <name evidence="2" type="ORF">LP43_1155</name>
</gene>
<evidence type="ECO:0000313" key="3">
    <source>
        <dbReference type="Proteomes" id="UP000029999"/>
    </source>
</evidence>
<proteinExistence type="predicted"/>
<feature type="transmembrane region" description="Helical" evidence="1">
    <location>
        <begin position="28"/>
        <end position="45"/>
    </location>
</feature>
<name>A0A0A0BIM6_9GAMM</name>
<dbReference type="RefSeq" id="WP_008291748.1">
    <property type="nucleotide sequence ID" value="NZ_JRQD01000002.1"/>
</dbReference>
<sequence>MLPTPIYNIMPIFYLGSGFTLPFSIDNAFAFISGIAFGTAAILIMRARNWI</sequence>
<keyword evidence="1" id="KW-0472">Membrane</keyword>
<protein>
    <submittedName>
        <fullName evidence="2">Uncharacterized protein</fullName>
    </submittedName>
</protein>
<keyword evidence="1" id="KW-0812">Transmembrane</keyword>
<comment type="caution">
    <text evidence="2">The sequence shown here is derived from an EMBL/GenBank/DDBJ whole genome shotgun (WGS) entry which is preliminary data.</text>
</comment>
<dbReference type="EMBL" id="JRQD01000002">
    <property type="protein sequence ID" value="KGM07542.1"/>
    <property type="molecule type" value="Genomic_DNA"/>
</dbReference>
<keyword evidence="1" id="KW-1133">Transmembrane helix</keyword>
<reference evidence="2 3" key="1">
    <citation type="submission" date="2014-09" db="EMBL/GenBank/DDBJ databases">
        <authorList>
            <person name="Grob C."/>
            <person name="Taubert M."/>
            <person name="Howat A.M."/>
            <person name="Burns O.J."/>
            <person name="Dixon J.L."/>
            <person name="Chen Y."/>
            <person name="Murrell J.C."/>
        </authorList>
    </citation>
    <scope>NUCLEOTIDE SEQUENCE [LARGE SCALE GENOMIC DNA]</scope>
    <source>
        <strain evidence="2">L4</strain>
    </source>
</reference>
<evidence type="ECO:0000313" key="2">
    <source>
        <dbReference type="EMBL" id="KGM07542.1"/>
    </source>
</evidence>
<dbReference type="Proteomes" id="UP000029999">
    <property type="component" value="Unassembled WGS sequence"/>
</dbReference>
<accession>A0A0A0BIM6</accession>